<evidence type="ECO:0000256" key="1">
    <source>
        <dbReference type="ARBA" id="ARBA00004123"/>
    </source>
</evidence>
<keyword evidence="5" id="KW-0539">Nucleus</keyword>
<proteinExistence type="inferred from homology"/>
<dbReference type="EMBL" id="LR900619">
    <property type="protein sequence ID" value="CAD7246326.1"/>
    <property type="molecule type" value="Genomic_DNA"/>
</dbReference>
<dbReference type="Pfam" id="PF14799">
    <property type="entry name" value="FAM195"/>
    <property type="match status" value="1"/>
</dbReference>
<comment type="similarity">
    <text evidence="3">Belongs to the MCRIP family.</text>
</comment>
<evidence type="ECO:0000256" key="4">
    <source>
        <dbReference type="ARBA" id="ARBA00022490"/>
    </source>
</evidence>
<evidence type="ECO:0000256" key="5">
    <source>
        <dbReference type="ARBA" id="ARBA00023242"/>
    </source>
</evidence>
<gene>
    <name evidence="6" type="ORF">DSTB1V02_LOCUS6177</name>
</gene>
<evidence type="ECO:0000313" key="7">
    <source>
        <dbReference type="Proteomes" id="UP000677054"/>
    </source>
</evidence>
<dbReference type="GO" id="GO:0010494">
    <property type="term" value="C:cytoplasmic stress granule"/>
    <property type="evidence" value="ECO:0007669"/>
    <property type="project" value="UniProtKB-SubCell"/>
</dbReference>
<accession>A0A7R8XAK3</accession>
<reference evidence="6" key="1">
    <citation type="submission" date="2020-11" db="EMBL/GenBank/DDBJ databases">
        <authorList>
            <person name="Tran Van P."/>
        </authorList>
    </citation>
    <scope>NUCLEOTIDE SEQUENCE</scope>
</reference>
<evidence type="ECO:0000256" key="2">
    <source>
        <dbReference type="ARBA" id="ARBA00004210"/>
    </source>
</evidence>
<evidence type="ECO:0000256" key="3">
    <source>
        <dbReference type="ARBA" id="ARBA00010821"/>
    </source>
</evidence>
<dbReference type="AlphaFoldDB" id="A0A7R8XAK3"/>
<evidence type="ECO:0000313" key="6">
    <source>
        <dbReference type="EMBL" id="CAD7246326.1"/>
    </source>
</evidence>
<sequence>MYQQVNGKKAAGKTPEMSPLHEEIVRYVTDVWKNVSREYDKSRQDAREGNRYDPLEKSCYDEIDSRISRASAGLRELVRTVLAESEFLNEANFGRRESSLGMAADPLSSNPLSGIANTGRCSSALL</sequence>
<dbReference type="InterPro" id="IPR029428">
    <property type="entry name" value="MCRIP"/>
</dbReference>
<keyword evidence="4" id="KW-0963">Cytoplasm</keyword>
<organism evidence="6">
    <name type="scientific">Darwinula stevensoni</name>
    <dbReference type="NCBI Taxonomy" id="69355"/>
    <lineage>
        <taxon>Eukaryota</taxon>
        <taxon>Metazoa</taxon>
        <taxon>Ecdysozoa</taxon>
        <taxon>Arthropoda</taxon>
        <taxon>Crustacea</taxon>
        <taxon>Oligostraca</taxon>
        <taxon>Ostracoda</taxon>
        <taxon>Podocopa</taxon>
        <taxon>Podocopida</taxon>
        <taxon>Darwinulocopina</taxon>
        <taxon>Darwinuloidea</taxon>
        <taxon>Darwinulidae</taxon>
        <taxon>Darwinula</taxon>
    </lineage>
</organism>
<dbReference type="Proteomes" id="UP000677054">
    <property type="component" value="Unassembled WGS sequence"/>
</dbReference>
<comment type="subcellular location">
    <subcellularLocation>
        <location evidence="2">Cytoplasm</location>
        <location evidence="2">Stress granule</location>
    </subcellularLocation>
    <subcellularLocation>
        <location evidence="1">Nucleus</location>
    </subcellularLocation>
</comment>
<keyword evidence="7" id="KW-1185">Reference proteome</keyword>
<name>A0A7R8XAK3_9CRUS</name>
<dbReference type="OrthoDB" id="9983138at2759"/>
<protein>
    <submittedName>
        <fullName evidence="6">Uncharacterized protein</fullName>
    </submittedName>
</protein>
<dbReference type="GO" id="GO:0005634">
    <property type="term" value="C:nucleus"/>
    <property type="evidence" value="ECO:0007669"/>
    <property type="project" value="UniProtKB-SubCell"/>
</dbReference>
<dbReference type="EMBL" id="CAJPEV010001102">
    <property type="protein sequence ID" value="CAG0890737.1"/>
    <property type="molecule type" value="Genomic_DNA"/>
</dbReference>